<feature type="region of interest" description="Disordered" evidence="1">
    <location>
        <begin position="37"/>
        <end position="133"/>
    </location>
</feature>
<comment type="caution">
    <text evidence="2">The sequence shown here is derived from an EMBL/GenBank/DDBJ whole genome shotgun (WGS) entry which is preliminary data.</text>
</comment>
<dbReference type="AlphaFoldDB" id="A0AAE4JFB9"/>
<name>A0AAE4JFB9_9EURY</name>
<reference evidence="2 3" key="1">
    <citation type="submission" date="2022-06" db="EMBL/GenBank/DDBJ databases">
        <title>Haloarcula sp. a new haloarchaeum isolate from saline soil.</title>
        <authorList>
            <person name="Strakova D."/>
            <person name="Galisteo C."/>
            <person name="Sanchez-Porro C."/>
            <person name="Ventosa A."/>
        </authorList>
    </citation>
    <scope>NUCLEOTIDE SEQUENCE [LARGE SCALE GENOMIC DNA]</scope>
    <source>
        <strain evidence="2 3">S1AR25-5A</strain>
    </source>
</reference>
<dbReference type="RefSeq" id="WP_310894838.1">
    <property type="nucleotide sequence ID" value="NZ_JAMQOM010000001.1"/>
</dbReference>
<dbReference type="Proteomes" id="UP001253439">
    <property type="component" value="Unassembled WGS sequence"/>
</dbReference>
<keyword evidence="3" id="KW-1185">Reference proteome</keyword>
<evidence type="ECO:0000313" key="3">
    <source>
        <dbReference type="Proteomes" id="UP001253439"/>
    </source>
</evidence>
<feature type="region of interest" description="Disordered" evidence="1">
    <location>
        <begin position="1"/>
        <end position="23"/>
    </location>
</feature>
<sequence>MTGFGERNPEDTGDGFGDRTECPVCAEEGSEHAIRSHLLNAHGWSQQQVDEEFTDPELTKVSGPSEPVSDRDTTPAYGTPAGDDGPVDEPIDKSQYTEVESEHDLCDCDPKHKETQTVQQKKGGKLGPIGGQHGDGTTVIICTKCGGRFYEDDGGFGSDILPGPGPF</sequence>
<gene>
    <name evidence="2" type="ORF">NDI54_02135</name>
</gene>
<evidence type="ECO:0000313" key="2">
    <source>
        <dbReference type="EMBL" id="MDS0220143.1"/>
    </source>
</evidence>
<proteinExistence type="predicted"/>
<dbReference type="EMBL" id="JAMQOM010000001">
    <property type="protein sequence ID" value="MDS0220143.1"/>
    <property type="molecule type" value="Genomic_DNA"/>
</dbReference>
<evidence type="ECO:0000256" key="1">
    <source>
        <dbReference type="SAM" id="MobiDB-lite"/>
    </source>
</evidence>
<accession>A0AAE4JFB9</accession>
<organism evidence="2 3">
    <name type="scientific">Haloarcula terrestris</name>
    <dbReference type="NCBI Taxonomy" id="2950533"/>
    <lineage>
        <taxon>Archaea</taxon>
        <taxon>Methanobacteriati</taxon>
        <taxon>Methanobacteriota</taxon>
        <taxon>Stenosarchaea group</taxon>
        <taxon>Halobacteria</taxon>
        <taxon>Halobacteriales</taxon>
        <taxon>Haloarculaceae</taxon>
        <taxon>Haloarcula</taxon>
    </lineage>
</organism>
<feature type="compositionally biased region" description="Basic and acidic residues" evidence="1">
    <location>
        <begin position="100"/>
        <end position="115"/>
    </location>
</feature>
<protein>
    <submittedName>
        <fullName evidence="2">Uncharacterized protein</fullName>
    </submittedName>
</protein>